<name>A0A2A2LC37_9BILA</name>
<evidence type="ECO:0000313" key="3">
    <source>
        <dbReference type="Proteomes" id="UP000218231"/>
    </source>
</evidence>
<evidence type="ECO:0000313" key="2">
    <source>
        <dbReference type="EMBL" id="PAV83617.1"/>
    </source>
</evidence>
<dbReference type="EMBL" id="LIAE01006944">
    <property type="protein sequence ID" value="PAV83617.1"/>
    <property type="molecule type" value="Genomic_DNA"/>
</dbReference>
<gene>
    <name evidence="2" type="ORF">WR25_14763</name>
</gene>
<sequence>MPSLLSTIATFCLIFAVFSSPSPQNFEFKSEMSSNTKFEHNFQHSFKQEFNHQPQPMPMTQMQVQPAPAVSHRQYQTSYQMQRQSQPMVQSYSASHSSFHLLESCEIFSMTGACSRMKKEQNDANQPAVCTYQRCDPPYSQRPAESMRCEDFDSQTFRKSLETLRKDPAY</sequence>
<dbReference type="Proteomes" id="UP000218231">
    <property type="component" value="Unassembled WGS sequence"/>
</dbReference>
<organism evidence="2 3">
    <name type="scientific">Diploscapter pachys</name>
    <dbReference type="NCBI Taxonomy" id="2018661"/>
    <lineage>
        <taxon>Eukaryota</taxon>
        <taxon>Metazoa</taxon>
        <taxon>Ecdysozoa</taxon>
        <taxon>Nematoda</taxon>
        <taxon>Chromadorea</taxon>
        <taxon>Rhabditida</taxon>
        <taxon>Rhabditina</taxon>
        <taxon>Rhabditomorpha</taxon>
        <taxon>Rhabditoidea</taxon>
        <taxon>Rhabditidae</taxon>
        <taxon>Diploscapter</taxon>
    </lineage>
</organism>
<evidence type="ECO:0000256" key="1">
    <source>
        <dbReference type="SAM" id="SignalP"/>
    </source>
</evidence>
<proteinExistence type="predicted"/>
<comment type="caution">
    <text evidence="2">The sequence shown here is derived from an EMBL/GenBank/DDBJ whole genome shotgun (WGS) entry which is preliminary data.</text>
</comment>
<dbReference type="AlphaFoldDB" id="A0A2A2LC37"/>
<keyword evidence="1" id="KW-0732">Signal</keyword>
<feature type="chain" id="PRO_5013376468" evidence="1">
    <location>
        <begin position="20"/>
        <end position="170"/>
    </location>
</feature>
<feature type="signal peptide" evidence="1">
    <location>
        <begin position="1"/>
        <end position="19"/>
    </location>
</feature>
<keyword evidence="3" id="KW-1185">Reference proteome</keyword>
<reference evidence="2 3" key="1">
    <citation type="journal article" date="2017" name="Curr. Biol.">
        <title>Genome architecture and evolution of a unichromosomal asexual nematode.</title>
        <authorList>
            <person name="Fradin H."/>
            <person name="Zegar C."/>
            <person name="Gutwein M."/>
            <person name="Lucas J."/>
            <person name="Kovtun M."/>
            <person name="Corcoran D."/>
            <person name="Baugh L.R."/>
            <person name="Kiontke K."/>
            <person name="Gunsalus K."/>
            <person name="Fitch D.H."/>
            <person name="Piano F."/>
        </authorList>
    </citation>
    <scope>NUCLEOTIDE SEQUENCE [LARGE SCALE GENOMIC DNA]</scope>
    <source>
        <strain evidence="2">PF1309</strain>
    </source>
</reference>
<accession>A0A2A2LC37</accession>
<protein>
    <submittedName>
        <fullName evidence="2">Uncharacterized protein</fullName>
    </submittedName>
</protein>